<evidence type="ECO:0000256" key="6">
    <source>
        <dbReference type="ARBA" id="ARBA00022892"/>
    </source>
</evidence>
<dbReference type="EMBL" id="HBEQ01010775">
    <property type="protein sequence ID" value="CAD8521248.1"/>
    <property type="molecule type" value="Transcribed_RNA"/>
</dbReference>
<dbReference type="InterPro" id="IPR039652">
    <property type="entry name" value="Coatomer_zeta"/>
</dbReference>
<keyword evidence="6 12" id="KW-0931">ER-Golgi transport</keyword>
<evidence type="ECO:0000256" key="2">
    <source>
        <dbReference type="ARBA" id="ARBA00006972"/>
    </source>
</evidence>
<evidence type="ECO:0000313" key="14">
    <source>
        <dbReference type="EMBL" id="CAD8521248.1"/>
    </source>
</evidence>
<reference evidence="14" key="1">
    <citation type="submission" date="2021-01" db="EMBL/GenBank/DDBJ databases">
        <authorList>
            <person name="Corre E."/>
            <person name="Pelletier E."/>
            <person name="Niang G."/>
            <person name="Scheremetjew M."/>
            <person name="Finn R."/>
            <person name="Kale V."/>
            <person name="Holt S."/>
            <person name="Cochrane G."/>
            <person name="Meng A."/>
            <person name="Brown T."/>
            <person name="Cohen L."/>
        </authorList>
    </citation>
    <scope>NUCLEOTIDE SEQUENCE</scope>
    <source>
        <strain evidence="14">CCMP1723</strain>
    </source>
</reference>
<dbReference type="InterPro" id="IPR011012">
    <property type="entry name" value="Longin-like_dom_sf"/>
</dbReference>
<comment type="subcellular location">
    <subcellularLocation>
        <location evidence="12">Cytoplasm</location>
    </subcellularLocation>
    <subcellularLocation>
        <location evidence="1 12">Golgi apparatus membrane</location>
        <topology evidence="1 12">Peripheral membrane protein</topology>
        <orientation evidence="1 12">Cytoplasmic side</orientation>
    </subcellularLocation>
    <subcellularLocation>
        <location evidence="12">Cytoplasmic vesicle</location>
        <location evidence="12">COPI-coated vesicle membrane</location>
        <topology evidence="12">Peripheral membrane protein</topology>
        <orientation evidence="12">Cytoplasmic side</orientation>
    </subcellularLocation>
</comment>
<keyword evidence="8 12" id="KW-0333">Golgi apparatus</keyword>
<proteinExistence type="inferred from homology"/>
<dbReference type="PANTHER" id="PTHR11043:SF0">
    <property type="entry name" value="COATOMER SUBUNIT ZETA"/>
    <property type="match status" value="1"/>
</dbReference>
<sequence length="181" mass="20037">MSGLGEIPGVLNVLVLDSDGKRVAVKYYDPKMKTLAQQMKFEKEVFTKTQRNNARGEAEIALLDHHVVVYKFCADLHFFVTAHVDENEIIVATVLNAFFDAVSLLLRGVVEKRAALENLDLVLLTIDELIDGGIILETDPNAIANRVTMRGCESESTPLAEQSLSSALAIAREQLTRNLLR</sequence>
<keyword evidence="10 12" id="KW-0968">Cytoplasmic vesicle</keyword>
<evidence type="ECO:0000256" key="7">
    <source>
        <dbReference type="ARBA" id="ARBA00022927"/>
    </source>
</evidence>
<dbReference type="Pfam" id="PF01217">
    <property type="entry name" value="Clat_adaptor_s"/>
    <property type="match status" value="1"/>
</dbReference>
<dbReference type="GO" id="GO:0006891">
    <property type="term" value="P:intra-Golgi vesicle-mediated transport"/>
    <property type="evidence" value="ECO:0007669"/>
    <property type="project" value="TreeGrafter"/>
</dbReference>
<dbReference type="SUPFAM" id="SSF64356">
    <property type="entry name" value="SNARE-like"/>
    <property type="match status" value="1"/>
</dbReference>
<protein>
    <recommendedName>
        <fullName evidence="12">Coatomer subunit zeta</fullName>
    </recommendedName>
</protein>
<evidence type="ECO:0000256" key="5">
    <source>
        <dbReference type="ARBA" id="ARBA00022490"/>
    </source>
</evidence>
<keyword evidence="4 12" id="KW-0813">Transport</keyword>
<evidence type="ECO:0000256" key="1">
    <source>
        <dbReference type="ARBA" id="ARBA00004255"/>
    </source>
</evidence>
<evidence type="ECO:0000256" key="3">
    <source>
        <dbReference type="ARBA" id="ARBA00011775"/>
    </source>
</evidence>
<dbReference type="GO" id="GO:0000139">
    <property type="term" value="C:Golgi membrane"/>
    <property type="evidence" value="ECO:0007669"/>
    <property type="project" value="UniProtKB-SubCell"/>
</dbReference>
<dbReference type="AlphaFoldDB" id="A0A7S0IGQ6"/>
<dbReference type="CDD" id="cd14829">
    <property type="entry name" value="Zeta-COP"/>
    <property type="match status" value="1"/>
</dbReference>
<name>A0A7S0IGQ6_MICPS</name>
<dbReference type="FunFam" id="3.30.450.60:FF:000014">
    <property type="entry name" value="Coatomer subunit zeta-2"/>
    <property type="match status" value="1"/>
</dbReference>
<dbReference type="GO" id="GO:0030126">
    <property type="term" value="C:COPI vesicle coat"/>
    <property type="evidence" value="ECO:0007669"/>
    <property type="project" value="UniProtKB-UniRule"/>
</dbReference>
<evidence type="ECO:0000256" key="8">
    <source>
        <dbReference type="ARBA" id="ARBA00023034"/>
    </source>
</evidence>
<evidence type="ECO:0000256" key="11">
    <source>
        <dbReference type="ARBA" id="ARBA00045555"/>
    </source>
</evidence>
<dbReference type="GO" id="GO:0006886">
    <property type="term" value="P:intracellular protein transport"/>
    <property type="evidence" value="ECO:0007669"/>
    <property type="project" value="TreeGrafter"/>
</dbReference>
<dbReference type="GO" id="GO:0006890">
    <property type="term" value="P:retrograde vesicle-mediated transport, Golgi to endoplasmic reticulum"/>
    <property type="evidence" value="ECO:0007669"/>
    <property type="project" value="UniProtKB-UniRule"/>
</dbReference>
<feature type="domain" description="AP complex mu/sigma subunit" evidence="13">
    <location>
        <begin position="12"/>
        <end position="151"/>
    </location>
</feature>
<comment type="similarity">
    <text evidence="2 12">Belongs to the adaptor complexes small subunit family.</text>
</comment>
<gene>
    <name evidence="14" type="ORF">MCOM1403_LOCUS8678</name>
</gene>
<comment type="subunit">
    <text evidence="3 12">Oligomeric complex that consists of at least the alpha, beta, beta', gamma, delta, epsilon and zeta subunits.</text>
</comment>
<organism evidence="14">
    <name type="scientific">Micromonas pusilla</name>
    <name type="common">Picoplanktonic green alga</name>
    <name type="synonym">Chromulina pusilla</name>
    <dbReference type="NCBI Taxonomy" id="38833"/>
    <lineage>
        <taxon>Eukaryota</taxon>
        <taxon>Viridiplantae</taxon>
        <taxon>Chlorophyta</taxon>
        <taxon>Mamiellophyceae</taxon>
        <taxon>Mamiellales</taxon>
        <taxon>Mamiellaceae</taxon>
        <taxon>Micromonas</taxon>
    </lineage>
</organism>
<dbReference type="PANTHER" id="PTHR11043">
    <property type="entry name" value="ZETA-COAT PROTEIN"/>
    <property type="match status" value="1"/>
</dbReference>
<evidence type="ECO:0000256" key="9">
    <source>
        <dbReference type="ARBA" id="ARBA00023136"/>
    </source>
</evidence>
<keyword evidence="5 12" id="KW-0963">Cytoplasm</keyword>
<evidence type="ECO:0000259" key="13">
    <source>
        <dbReference type="Pfam" id="PF01217"/>
    </source>
</evidence>
<accession>A0A7S0IGQ6</accession>
<evidence type="ECO:0000256" key="4">
    <source>
        <dbReference type="ARBA" id="ARBA00022448"/>
    </source>
</evidence>
<evidence type="ECO:0000256" key="10">
    <source>
        <dbReference type="ARBA" id="ARBA00023329"/>
    </source>
</evidence>
<evidence type="ECO:0000256" key="12">
    <source>
        <dbReference type="RuleBase" id="RU366053"/>
    </source>
</evidence>
<keyword evidence="9 12" id="KW-0472">Membrane</keyword>
<comment type="function">
    <text evidence="11">The coatomer is a cytosolic protein complex that binds to dilysine motifs and reversibly associates with Golgi non-clathrin-coated vesicles, which further mediate biosynthetic protein transport from the ER, via the Golgi up to the trans Golgi network. Coatomer complex is required for budding from Golgi membranes, and is essential for the retrograde Golgi-to-ER transport of dilysine-tagged proteins. The zeta subunit may be involved in regulating the coat assembly and, hence, the rate of biosynthetic protein transport due to its association-dissociation properties with the coatomer complex.</text>
</comment>
<keyword evidence="7 12" id="KW-0653">Protein transport</keyword>
<dbReference type="Gene3D" id="3.30.450.60">
    <property type="match status" value="1"/>
</dbReference>
<dbReference type="InterPro" id="IPR022775">
    <property type="entry name" value="AP_mu_sigma_su"/>
</dbReference>